<feature type="compositionally biased region" description="Low complexity" evidence="9">
    <location>
        <begin position="583"/>
        <end position="598"/>
    </location>
</feature>
<evidence type="ECO:0000256" key="8">
    <source>
        <dbReference type="SAM" id="Coils"/>
    </source>
</evidence>
<evidence type="ECO:0000313" key="14">
    <source>
        <dbReference type="Proteomes" id="UP001140949"/>
    </source>
</evidence>
<feature type="compositionally biased region" description="Basic and acidic residues" evidence="9">
    <location>
        <begin position="495"/>
        <end position="508"/>
    </location>
</feature>
<dbReference type="PANTHER" id="PTHR24009">
    <property type="entry name" value="RNA-BINDING (RRM/RBD/RNP MOTIFS)"/>
    <property type="match status" value="1"/>
</dbReference>
<feature type="domain" description="RRM" evidence="11">
    <location>
        <begin position="418"/>
        <end position="494"/>
    </location>
</feature>
<dbReference type="GO" id="GO:0008270">
    <property type="term" value="F:zinc ion binding"/>
    <property type="evidence" value="ECO:0007669"/>
    <property type="project" value="UniProtKB-KW"/>
</dbReference>
<evidence type="ECO:0000256" key="9">
    <source>
        <dbReference type="SAM" id="MobiDB-lite"/>
    </source>
</evidence>
<evidence type="ECO:0000313" key="13">
    <source>
        <dbReference type="EMBL" id="KAJ6806464.1"/>
    </source>
</evidence>
<sequence>MHVFNTRERERGRRQLGFWCPVCRTRFLNPFSLIYISNVHILLTFLFPFSHSLSFLFLSSRLRERRGKPKVLLSNIHGFFIVTVQYSTLLFHFLLLVVSSSMDAYEATRVVFSRIQSLDPENAAKIMGLLLIQDHGEKEMIRLAFGPEALLHSVILKARKELGLLHLPHSPPSPTATAHHRHSSTSRFGFPHPPPPPLNITSPSWAPPSPSPEDHLIMSPVSYNGPGVGGGGDLVLDEDQLSFLNAADPYQEMMGGGGAWPHHQRSRSCSVADLCLGPEAAAASGFGWKPCLYFARGYCKNGTSCRFLHGLPDEPDVPSSVEQQHCQEQQLQLMRSNSQRLAAAAAGAFPYSPAMNMPLSPSTSKCMSFLLQQQNDNQRVAAAAAALMLGSDDGHSQFMGRSRLDRADFAGMVNPGSRQIYLTFPADSTFREEDVSNYFSIYGPVQDVRIPYQQKRMFGFVTFVYPETVKLILAKGNPHFVCDARVLVKPYKEKGKVPDKNKQGERGDFSACTTPTGLDSRDPYDLQQLGARMLYNNSSSPTQEMFLRRKLEEQQQQAAELQQAIELQGRRFMGLQLMDFKSRSFSSSSHSPHSVSFSNPLSSDKSHEESSPEDKSPSPASSGGEQQLNSVNFAAAAVDKEESAREASPNGDSFQESVEHNLPDSPFASPIKGSSFAAAGDFFASPAPAAADPKLVAAPPRGNGNHLILPPASPLDMPSFKPCLFQMPRFSSGHGAVGL</sequence>
<dbReference type="InterPro" id="IPR000571">
    <property type="entry name" value="Znf_CCCH"/>
</dbReference>
<dbReference type="Gene3D" id="3.30.70.330">
    <property type="match status" value="1"/>
</dbReference>
<dbReference type="CDD" id="cd12458">
    <property type="entry name" value="RRM_AtC3H46_like"/>
    <property type="match status" value="1"/>
</dbReference>
<evidence type="ECO:0000259" key="12">
    <source>
        <dbReference type="PROSITE" id="PS50103"/>
    </source>
</evidence>
<dbReference type="PANTHER" id="PTHR24009:SF3">
    <property type="entry name" value="RNA-BINDING (RRM_RBD_RNP MOTIFS) FAMILY PROTEIN-RELATED"/>
    <property type="match status" value="1"/>
</dbReference>
<feature type="coiled-coil region" evidence="8">
    <location>
        <begin position="544"/>
        <end position="571"/>
    </location>
</feature>
<keyword evidence="2 7" id="KW-0863">Zinc-finger</keyword>
<feature type="domain" description="C3H1-type" evidence="12">
    <location>
        <begin position="285"/>
        <end position="312"/>
    </location>
</feature>
<evidence type="ECO:0000256" key="7">
    <source>
        <dbReference type="PROSITE-ProRule" id="PRU00723"/>
    </source>
</evidence>
<protein>
    <submittedName>
        <fullName evidence="13">Zinc finger CCCH domain-containing protein 53</fullName>
    </submittedName>
</protein>
<evidence type="ECO:0000256" key="4">
    <source>
        <dbReference type="ARBA" id="ARBA00022884"/>
    </source>
</evidence>
<evidence type="ECO:0000256" key="1">
    <source>
        <dbReference type="ARBA" id="ARBA00022723"/>
    </source>
</evidence>
<feature type="zinc finger region" description="C3H1-type" evidence="7">
    <location>
        <begin position="285"/>
        <end position="312"/>
    </location>
</feature>
<dbReference type="Proteomes" id="UP001140949">
    <property type="component" value="Unassembled WGS sequence"/>
</dbReference>
<dbReference type="FunFam" id="3.30.70.330:FF:000678">
    <property type="entry name" value="zinc finger CCCH domain-containing protein 53-like isoform X2"/>
    <property type="match status" value="1"/>
</dbReference>
<keyword evidence="14" id="KW-1185">Reference proteome</keyword>
<evidence type="ECO:0000259" key="11">
    <source>
        <dbReference type="PROSITE" id="PS50102"/>
    </source>
</evidence>
<dbReference type="Pfam" id="PF16131">
    <property type="entry name" value="Torus"/>
    <property type="match status" value="1"/>
</dbReference>
<dbReference type="GO" id="GO:0003723">
    <property type="term" value="F:RNA binding"/>
    <property type="evidence" value="ECO:0007669"/>
    <property type="project" value="UniProtKB-UniRule"/>
</dbReference>
<dbReference type="EMBL" id="JANAVB010034617">
    <property type="protein sequence ID" value="KAJ6806464.1"/>
    <property type="molecule type" value="Genomic_DNA"/>
</dbReference>
<feature type="compositionally biased region" description="Basic and acidic residues" evidence="9">
    <location>
        <begin position="604"/>
        <end position="616"/>
    </location>
</feature>
<dbReference type="InterPro" id="IPR036855">
    <property type="entry name" value="Znf_CCCH_sf"/>
</dbReference>
<dbReference type="Pfam" id="PF00076">
    <property type="entry name" value="RRM_1"/>
    <property type="match status" value="1"/>
</dbReference>
<dbReference type="Gene3D" id="4.10.1000.10">
    <property type="entry name" value="Zinc finger, CCCH-type"/>
    <property type="match status" value="1"/>
</dbReference>
<keyword evidence="10" id="KW-1133">Transmembrane helix</keyword>
<dbReference type="InterPro" id="IPR056276">
    <property type="entry name" value="AtC3H46-like_PABC-like"/>
</dbReference>
<gene>
    <name evidence="13" type="ORF">M6B38_174635</name>
</gene>
<dbReference type="SMART" id="SM00360">
    <property type="entry name" value="RRM"/>
    <property type="match status" value="1"/>
</dbReference>
<feature type="region of interest" description="Disordered" evidence="9">
    <location>
        <begin position="168"/>
        <end position="213"/>
    </location>
</feature>
<feature type="region of interest" description="Disordered" evidence="9">
    <location>
        <begin position="495"/>
        <end position="522"/>
    </location>
</feature>
<reference evidence="13" key="1">
    <citation type="journal article" date="2023" name="GigaByte">
        <title>Genome assembly of the bearded iris, Iris pallida Lam.</title>
        <authorList>
            <person name="Bruccoleri R.E."/>
            <person name="Oakeley E.J."/>
            <person name="Faust A.M.E."/>
            <person name="Altorfer M."/>
            <person name="Dessus-Babus S."/>
            <person name="Burckhardt D."/>
            <person name="Oertli M."/>
            <person name="Naumann U."/>
            <person name="Petersen F."/>
            <person name="Wong J."/>
        </authorList>
    </citation>
    <scope>NUCLEOTIDE SEQUENCE</scope>
    <source>
        <strain evidence="13">GSM-AAB239-AS_SAM_17_03QT</strain>
    </source>
</reference>
<comment type="caution">
    <text evidence="13">The sequence shown here is derived from an EMBL/GenBank/DDBJ whole genome shotgun (WGS) entry which is preliminary data.</text>
</comment>
<keyword evidence="1 7" id="KW-0479">Metal-binding</keyword>
<keyword evidence="4 6" id="KW-0694">RNA-binding</keyword>
<organism evidence="13 14">
    <name type="scientific">Iris pallida</name>
    <name type="common">Sweet iris</name>
    <dbReference type="NCBI Taxonomy" id="29817"/>
    <lineage>
        <taxon>Eukaryota</taxon>
        <taxon>Viridiplantae</taxon>
        <taxon>Streptophyta</taxon>
        <taxon>Embryophyta</taxon>
        <taxon>Tracheophyta</taxon>
        <taxon>Spermatophyta</taxon>
        <taxon>Magnoliopsida</taxon>
        <taxon>Liliopsida</taxon>
        <taxon>Asparagales</taxon>
        <taxon>Iridaceae</taxon>
        <taxon>Iridoideae</taxon>
        <taxon>Irideae</taxon>
        <taxon>Iris</taxon>
    </lineage>
</organism>
<evidence type="ECO:0000256" key="3">
    <source>
        <dbReference type="ARBA" id="ARBA00022833"/>
    </source>
</evidence>
<dbReference type="PROSITE" id="PS50103">
    <property type="entry name" value="ZF_C3H1"/>
    <property type="match status" value="1"/>
</dbReference>
<keyword evidence="8" id="KW-0175">Coiled coil</keyword>
<feature type="region of interest" description="Disordered" evidence="9">
    <location>
        <begin position="583"/>
        <end position="667"/>
    </location>
</feature>
<evidence type="ECO:0000256" key="10">
    <source>
        <dbReference type="SAM" id="Phobius"/>
    </source>
</evidence>
<dbReference type="SUPFAM" id="SSF90229">
    <property type="entry name" value="CCCH zinc finger"/>
    <property type="match status" value="1"/>
</dbReference>
<keyword evidence="5" id="KW-0238">DNA-binding</keyword>
<evidence type="ECO:0000256" key="6">
    <source>
        <dbReference type="PROSITE-ProRule" id="PRU00176"/>
    </source>
</evidence>
<dbReference type="InterPro" id="IPR034365">
    <property type="entry name" value="AtC3H46-like_RRM"/>
</dbReference>
<dbReference type="InterPro" id="IPR035979">
    <property type="entry name" value="RBD_domain_sf"/>
</dbReference>
<dbReference type="AlphaFoldDB" id="A0AAX6EQW5"/>
<dbReference type="PROSITE" id="PS50102">
    <property type="entry name" value="RRM"/>
    <property type="match status" value="1"/>
</dbReference>
<dbReference type="GO" id="GO:0003677">
    <property type="term" value="F:DNA binding"/>
    <property type="evidence" value="ECO:0007669"/>
    <property type="project" value="UniProtKB-KW"/>
</dbReference>
<accession>A0AAX6EQW5</accession>
<name>A0AAX6EQW5_IRIPA</name>
<feature type="region of interest" description="Disordered" evidence="9">
    <location>
        <begin position="692"/>
        <end position="712"/>
    </location>
</feature>
<feature type="compositionally biased region" description="Polar residues" evidence="9">
    <location>
        <begin position="623"/>
        <end position="632"/>
    </location>
</feature>
<dbReference type="SUPFAM" id="SSF54928">
    <property type="entry name" value="RNA-binding domain, RBD"/>
    <property type="match status" value="1"/>
</dbReference>
<keyword evidence="10" id="KW-0472">Membrane</keyword>
<keyword evidence="3 7" id="KW-0862">Zinc</keyword>
<feature type="transmembrane region" description="Helical" evidence="10">
    <location>
        <begin position="79"/>
        <end position="98"/>
    </location>
</feature>
<feature type="transmembrane region" description="Helical" evidence="10">
    <location>
        <begin position="34"/>
        <end position="58"/>
    </location>
</feature>
<dbReference type="InterPro" id="IPR032297">
    <property type="entry name" value="Torus"/>
</dbReference>
<dbReference type="Pfam" id="PF23182">
    <property type="entry name" value="PABC_AtC3H46"/>
    <property type="match status" value="1"/>
</dbReference>
<dbReference type="InterPro" id="IPR012677">
    <property type="entry name" value="Nucleotide-bd_a/b_plait_sf"/>
</dbReference>
<dbReference type="InterPro" id="IPR000504">
    <property type="entry name" value="RRM_dom"/>
</dbReference>
<evidence type="ECO:0000256" key="5">
    <source>
        <dbReference type="ARBA" id="ARBA00023125"/>
    </source>
</evidence>
<dbReference type="SMART" id="SM00356">
    <property type="entry name" value="ZnF_C3H1"/>
    <property type="match status" value="1"/>
</dbReference>
<reference evidence="13" key="2">
    <citation type="submission" date="2023-04" db="EMBL/GenBank/DDBJ databases">
        <authorList>
            <person name="Bruccoleri R.E."/>
            <person name="Oakeley E.J."/>
            <person name="Faust A.-M."/>
            <person name="Dessus-Babus S."/>
            <person name="Altorfer M."/>
            <person name="Burckhardt D."/>
            <person name="Oertli M."/>
            <person name="Naumann U."/>
            <person name="Petersen F."/>
            <person name="Wong J."/>
        </authorList>
    </citation>
    <scope>NUCLEOTIDE SEQUENCE</scope>
    <source>
        <strain evidence="13">GSM-AAB239-AS_SAM_17_03QT</strain>
        <tissue evidence="13">Leaf</tissue>
    </source>
</reference>
<evidence type="ECO:0000256" key="2">
    <source>
        <dbReference type="ARBA" id="ARBA00022771"/>
    </source>
</evidence>
<proteinExistence type="predicted"/>
<keyword evidence="10" id="KW-0812">Transmembrane</keyword>